<dbReference type="PANTHER" id="PTHR45866">
    <property type="entry name" value="DNA GYRASE/TOPOISOMERASE SUBUNIT B"/>
    <property type="match status" value="1"/>
</dbReference>
<dbReference type="InterPro" id="IPR018522">
    <property type="entry name" value="TopoIIA_CS"/>
</dbReference>
<dbReference type="InterPro" id="IPR001241">
    <property type="entry name" value="Topo_IIA"/>
</dbReference>
<evidence type="ECO:0000256" key="7">
    <source>
        <dbReference type="ARBA" id="ARBA00022842"/>
    </source>
</evidence>
<keyword evidence="7" id="KW-0460">Magnesium</keyword>
<dbReference type="InterPro" id="IPR013506">
    <property type="entry name" value="Topo_IIA_bsu_dom2"/>
</dbReference>
<dbReference type="GO" id="GO:0003677">
    <property type="term" value="F:DNA binding"/>
    <property type="evidence" value="ECO:0007669"/>
    <property type="project" value="UniProtKB-KW"/>
</dbReference>
<proteinExistence type="inferred from homology"/>
<feature type="domain" description="Toprim" evidence="11">
    <location>
        <begin position="230"/>
        <end position="336"/>
    </location>
</feature>
<dbReference type="SMART" id="SM00433">
    <property type="entry name" value="TOP2c"/>
    <property type="match status" value="1"/>
</dbReference>
<dbReference type="InterPro" id="IPR013759">
    <property type="entry name" value="Topo_IIA_B_C"/>
</dbReference>
<dbReference type="SUPFAM" id="SSF54211">
    <property type="entry name" value="Ribosomal protein S5 domain 2-like"/>
    <property type="match status" value="1"/>
</dbReference>
<evidence type="ECO:0000256" key="5">
    <source>
        <dbReference type="ARBA" id="ARBA00022741"/>
    </source>
</evidence>
<keyword evidence="10" id="KW-0413">Isomerase</keyword>
<dbReference type="Pfam" id="PF01751">
    <property type="entry name" value="Toprim"/>
    <property type="match status" value="1"/>
</dbReference>
<dbReference type="Pfam" id="PF00986">
    <property type="entry name" value="DNA_gyraseB_C"/>
    <property type="match status" value="1"/>
</dbReference>
<dbReference type="PROSITE" id="PS00177">
    <property type="entry name" value="TOPOISOMERASE_II"/>
    <property type="match status" value="1"/>
</dbReference>
<comment type="catalytic activity">
    <reaction evidence="1">
        <text>ATP-dependent breakage, passage and rejoining of double-stranded DNA.</text>
        <dbReference type="EC" id="5.6.2.2"/>
    </reaction>
</comment>
<dbReference type="GO" id="GO:0005524">
    <property type="term" value="F:ATP binding"/>
    <property type="evidence" value="ECO:0007669"/>
    <property type="project" value="UniProtKB-KW"/>
</dbReference>
<dbReference type="EC" id="5.6.2.2" evidence="3"/>
<evidence type="ECO:0000256" key="3">
    <source>
        <dbReference type="ARBA" id="ARBA00012895"/>
    </source>
</evidence>
<dbReference type="InterPro" id="IPR013760">
    <property type="entry name" value="Topo_IIA-like_dom_sf"/>
</dbReference>
<dbReference type="EMBL" id="UINC01022767">
    <property type="protein sequence ID" value="SVA93067.1"/>
    <property type="molecule type" value="Genomic_DNA"/>
</dbReference>
<reference evidence="12" key="1">
    <citation type="submission" date="2018-05" db="EMBL/GenBank/DDBJ databases">
        <authorList>
            <person name="Lanie J.A."/>
            <person name="Ng W.-L."/>
            <person name="Kazmierczak K.M."/>
            <person name="Andrzejewski T.M."/>
            <person name="Davidsen T.M."/>
            <person name="Wayne K.J."/>
            <person name="Tettelin H."/>
            <person name="Glass J.I."/>
            <person name="Rusch D."/>
            <person name="Podicherti R."/>
            <person name="Tsui H.-C.T."/>
            <person name="Winkler M.E."/>
        </authorList>
    </citation>
    <scope>NUCLEOTIDE SEQUENCE</scope>
</reference>
<dbReference type="Gene3D" id="3.30.230.10">
    <property type="match status" value="1"/>
</dbReference>
<dbReference type="Pfam" id="PF00204">
    <property type="entry name" value="DNA_gyraseB"/>
    <property type="match status" value="1"/>
</dbReference>
<sequence length="450" mass="51726">MKSVLVKGTKISFKIDKELIKDKTPNEEVFYYPNGMIDFVKENINERKKIISKFFHSEIEFNFNEKCEIFTSFNEQEKSTLKSYCNTIETPDGGSHENALKNSLLKSIKLFGQKNQVSKIANINTSDLFDYSDSFISIFINSPSFEGQTKKRIAMPAVQKKLEQEIQHNFLLWLNANKKDSLKLIDTLIERSLFRTDLTKIKELERKTVKEKNRLPGKLVDCSSKQVEGTEIFIVEGDSAGGSAKQARLREKQAILPLRGKILNVYSVSLSKVADNSEVQNLIQALGCGIGKNFQLSKLRYERIILMTDADVDGSHIATLLITFFYKYMREIISSNRLYLAMPPLYKLSYKDINRYAYDEKEKDNILKSNSSKKTPQITRYKGLGEMPADQLRATTMDIEKRKLIKINLKHGAKEEKKTEKLFESLMGKKAESRFKFIQENANFTSNLDI</sequence>
<evidence type="ECO:0000256" key="6">
    <source>
        <dbReference type="ARBA" id="ARBA00022840"/>
    </source>
</evidence>
<comment type="similarity">
    <text evidence="2">Belongs to the type II topoisomerase GyrB family.</text>
</comment>
<dbReference type="Gene3D" id="3.40.50.670">
    <property type="match status" value="1"/>
</dbReference>
<evidence type="ECO:0000256" key="10">
    <source>
        <dbReference type="ARBA" id="ARBA00023235"/>
    </source>
</evidence>
<dbReference type="InterPro" id="IPR014721">
    <property type="entry name" value="Ribsml_uS5_D2-typ_fold_subgr"/>
</dbReference>
<dbReference type="PANTHER" id="PTHR45866:SF1">
    <property type="entry name" value="DNA GYRASE SUBUNIT B, MITOCHONDRIAL"/>
    <property type="match status" value="1"/>
</dbReference>
<evidence type="ECO:0000256" key="1">
    <source>
        <dbReference type="ARBA" id="ARBA00000185"/>
    </source>
</evidence>
<dbReference type="InterPro" id="IPR002288">
    <property type="entry name" value="DNA_gyrase_B_C"/>
</dbReference>
<accession>A0A381ZW40</accession>
<dbReference type="SUPFAM" id="SSF56719">
    <property type="entry name" value="Type II DNA topoisomerase"/>
    <property type="match status" value="1"/>
</dbReference>
<evidence type="ECO:0000256" key="2">
    <source>
        <dbReference type="ARBA" id="ARBA00010708"/>
    </source>
</evidence>
<dbReference type="InterPro" id="IPR006171">
    <property type="entry name" value="TOPRIM_dom"/>
</dbReference>
<keyword evidence="4" id="KW-0479">Metal-binding</keyword>
<keyword evidence="8" id="KW-0799">Topoisomerase</keyword>
<keyword evidence="5" id="KW-0547">Nucleotide-binding</keyword>
<dbReference type="InterPro" id="IPR020568">
    <property type="entry name" value="Ribosomal_Su5_D2-typ_SF"/>
</dbReference>
<keyword evidence="6" id="KW-0067">ATP-binding</keyword>
<dbReference type="GO" id="GO:0046872">
    <property type="term" value="F:metal ion binding"/>
    <property type="evidence" value="ECO:0007669"/>
    <property type="project" value="UniProtKB-KW"/>
</dbReference>
<evidence type="ECO:0000313" key="12">
    <source>
        <dbReference type="EMBL" id="SVA93067.1"/>
    </source>
</evidence>
<keyword evidence="9" id="KW-0238">DNA-binding</keyword>
<evidence type="ECO:0000256" key="9">
    <source>
        <dbReference type="ARBA" id="ARBA00023125"/>
    </source>
</evidence>
<dbReference type="GO" id="GO:0006265">
    <property type="term" value="P:DNA topological change"/>
    <property type="evidence" value="ECO:0007669"/>
    <property type="project" value="InterPro"/>
</dbReference>
<dbReference type="FunFam" id="3.40.50.670:FF:000001">
    <property type="entry name" value="DNA topoisomerase 2"/>
    <property type="match status" value="1"/>
</dbReference>
<organism evidence="12">
    <name type="scientific">marine metagenome</name>
    <dbReference type="NCBI Taxonomy" id="408172"/>
    <lineage>
        <taxon>unclassified sequences</taxon>
        <taxon>metagenomes</taxon>
        <taxon>ecological metagenomes</taxon>
    </lineage>
</organism>
<evidence type="ECO:0000256" key="8">
    <source>
        <dbReference type="ARBA" id="ARBA00023029"/>
    </source>
</evidence>
<evidence type="ECO:0000259" key="11">
    <source>
        <dbReference type="PROSITE" id="PS50880"/>
    </source>
</evidence>
<protein>
    <recommendedName>
        <fullName evidence="3">DNA topoisomerase (ATP-hydrolyzing)</fullName>
        <ecNumber evidence="3">5.6.2.2</ecNumber>
    </recommendedName>
</protein>
<dbReference type="PRINTS" id="PR00418">
    <property type="entry name" value="TPI2FAMILY"/>
</dbReference>
<name>A0A381ZW40_9ZZZZ</name>
<dbReference type="GO" id="GO:0003918">
    <property type="term" value="F:DNA topoisomerase type II (double strand cut, ATP-hydrolyzing) activity"/>
    <property type="evidence" value="ECO:0007669"/>
    <property type="project" value="UniProtKB-EC"/>
</dbReference>
<dbReference type="PROSITE" id="PS50880">
    <property type="entry name" value="TOPRIM"/>
    <property type="match status" value="1"/>
</dbReference>
<dbReference type="InterPro" id="IPR000565">
    <property type="entry name" value="Topo_IIA_B"/>
</dbReference>
<evidence type="ECO:0000256" key="4">
    <source>
        <dbReference type="ARBA" id="ARBA00022723"/>
    </source>
</evidence>
<dbReference type="AlphaFoldDB" id="A0A381ZW40"/>
<dbReference type="PRINTS" id="PR01159">
    <property type="entry name" value="DNAGYRASEB"/>
</dbReference>
<gene>
    <name evidence="12" type="ORF">METZ01_LOCUS145921</name>
</gene>